<gene>
    <name evidence="2" type="ORF">FOZG_03947</name>
</gene>
<protein>
    <submittedName>
        <fullName evidence="2">Uncharacterized protein</fullName>
    </submittedName>
</protein>
<sequence>MIVSLFWRVLRSILRTCWDWACLIYQLYVMRFFPQSLRASMAQRLMNGNYMSIMLGRRRSFAFWGETDLQPSQMVGPALSMDCLPSRPLPPTNDFADQPAKDTFHER</sequence>
<accession>W9L034</accession>
<dbReference type="HOGENOM" id="CLU_2210148_0_0_1"/>
<reference evidence="2" key="1">
    <citation type="submission" date="2011-06" db="EMBL/GenBank/DDBJ databases">
        <title>The Genome Sequence of Fusarium oxysporum Fo47.</title>
        <authorList>
            <consortium name="The Broad Institute Genome Sequencing Platform"/>
            <person name="Ma L.-J."/>
            <person name="Gale L.R."/>
            <person name="Schwartz D.C."/>
            <person name="Zhou S."/>
            <person name="Corby-Kistler H."/>
            <person name="Young S.K."/>
            <person name="Zeng Q."/>
            <person name="Gargeya S."/>
            <person name="Fitzgerald M."/>
            <person name="Haas B."/>
            <person name="Abouelleil A."/>
            <person name="Alvarado L."/>
            <person name="Arachchi H.M."/>
            <person name="Berlin A."/>
            <person name="Brown A."/>
            <person name="Chapman S.B."/>
            <person name="Chen Z."/>
            <person name="Dunbar C."/>
            <person name="Freedman E."/>
            <person name="Gearin G."/>
            <person name="Gellesch M."/>
            <person name="Goldberg J."/>
            <person name="Griggs A."/>
            <person name="Gujja S."/>
            <person name="Heiman D."/>
            <person name="Howarth C."/>
            <person name="Larson L."/>
            <person name="Lui A."/>
            <person name="MacDonald P.J.P."/>
            <person name="Mehta T."/>
            <person name="Montmayeur A."/>
            <person name="Murphy C."/>
            <person name="Neiman D."/>
            <person name="Pearson M."/>
            <person name="Priest M."/>
            <person name="Roberts A."/>
            <person name="Saif S."/>
            <person name="Shea T."/>
            <person name="Shenoy N."/>
            <person name="Sisk P."/>
            <person name="Stolte C."/>
            <person name="Sykes S."/>
            <person name="Wortman J."/>
            <person name="Nusbaum C."/>
            <person name="Birren B."/>
        </authorList>
    </citation>
    <scope>NUCLEOTIDE SEQUENCE [LARGE SCALE GENOMIC DNA]</scope>
    <source>
        <strain evidence="2">Fo47</strain>
    </source>
</reference>
<evidence type="ECO:0000256" key="1">
    <source>
        <dbReference type="SAM" id="MobiDB-lite"/>
    </source>
</evidence>
<evidence type="ECO:0000313" key="2">
    <source>
        <dbReference type="EMBL" id="EWZ48359.1"/>
    </source>
</evidence>
<reference evidence="2" key="2">
    <citation type="submission" date="2012-06" db="EMBL/GenBank/DDBJ databases">
        <title>Annotation of the Genome Sequence of Fusarium oxysporum Fo47.</title>
        <authorList>
            <consortium name="The Broad Institute Genomics Platform"/>
            <person name="Ma L.-J."/>
            <person name="Corby-Kistler H."/>
            <person name="Broz K."/>
            <person name="Gale L.R."/>
            <person name="Jonkers W."/>
            <person name="O'Donnell K."/>
            <person name="Ploetz R."/>
            <person name="Steinberg C."/>
            <person name="Schwartz D.C."/>
            <person name="VanEtten H."/>
            <person name="Zhou S."/>
            <person name="Young S.K."/>
            <person name="Zeng Q."/>
            <person name="Gargeya S."/>
            <person name="Fitzgerald M."/>
            <person name="Abouelleil A."/>
            <person name="Alvarado L."/>
            <person name="Chapman S.B."/>
            <person name="Gainer-Dewar J."/>
            <person name="Goldberg J."/>
            <person name="Griggs A."/>
            <person name="Gujja S."/>
            <person name="Hansen M."/>
            <person name="Howarth C."/>
            <person name="Imamovic A."/>
            <person name="Ireland A."/>
            <person name="Larimer J."/>
            <person name="McCowan C."/>
            <person name="Murphy C."/>
            <person name="Pearson M."/>
            <person name="Poon T.W."/>
            <person name="Priest M."/>
            <person name="Roberts A."/>
            <person name="Saif S."/>
            <person name="Shea T."/>
            <person name="Sykes S."/>
            <person name="Wortman J."/>
            <person name="Nusbaum C."/>
            <person name="Birren B."/>
        </authorList>
    </citation>
    <scope>NUCLEOTIDE SEQUENCE</scope>
    <source>
        <strain evidence="2">Fo47</strain>
    </source>
</reference>
<dbReference type="AlphaFoldDB" id="W9L034"/>
<proteinExistence type="predicted"/>
<dbReference type="Proteomes" id="UP000030766">
    <property type="component" value="Unassembled WGS sequence"/>
</dbReference>
<dbReference type="EMBL" id="JH717897">
    <property type="protein sequence ID" value="EWZ48359.1"/>
    <property type="molecule type" value="Genomic_DNA"/>
</dbReference>
<organism evidence="2">
    <name type="scientific">Fusarium oxysporum Fo47</name>
    <dbReference type="NCBI Taxonomy" id="660027"/>
    <lineage>
        <taxon>Eukaryota</taxon>
        <taxon>Fungi</taxon>
        <taxon>Dikarya</taxon>
        <taxon>Ascomycota</taxon>
        <taxon>Pezizomycotina</taxon>
        <taxon>Sordariomycetes</taxon>
        <taxon>Hypocreomycetidae</taxon>
        <taxon>Hypocreales</taxon>
        <taxon>Nectriaceae</taxon>
        <taxon>Fusarium</taxon>
        <taxon>Fusarium oxysporum species complex</taxon>
    </lineage>
</organism>
<feature type="region of interest" description="Disordered" evidence="1">
    <location>
        <begin position="85"/>
        <end position="107"/>
    </location>
</feature>
<dbReference type="VEuPathDB" id="FungiDB:FOZG_03947"/>
<name>W9L034_FUSOX</name>